<feature type="non-terminal residue" evidence="2">
    <location>
        <position position="316"/>
    </location>
</feature>
<evidence type="ECO:0000313" key="2">
    <source>
        <dbReference type="EMBL" id="OQR84388.1"/>
    </source>
</evidence>
<dbReference type="OrthoDB" id="78168at2759"/>
<proteinExistence type="predicted"/>
<feature type="transmembrane region" description="Helical" evidence="1">
    <location>
        <begin position="12"/>
        <end position="34"/>
    </location>
</feature>
<protein>
    <submittedName>
        <fullName evidence="2">Uncharacterized protein</fullName>
    </submittedName>
</protein>
<reference evidence="2 3" key="1">
    <citation type="journal article" date="2014" name="Genome Biol. Evol.">
        <title>The secreted proteins of Achlya hypogyna and Thraustotheca clavata identify the ancestral oomycete secretome and reveal gene acquisitions by horizontal gene transfer.</title>
        <authorList>
            <person name="Misner I."/>
            <person name="Blouin N."/>
            <person name="Leonard G."/>
            <person name="Richards T.A."/>
            <person name="Lane C.E."/>
        </authorList>
    </citation>
    <scope>NUCLEOTIDE SEQUENCE [LARGE SCALE GENOMIC DNA]</scope>
    <source>
        <strain evidence="2 3">ATCC 48635</strain>
    </source>
</reference>
<dbReference type="Proteomes" id="UP000243579">
    <property type="component" value="Unassembled WGS sequence"/>
</dbReference>
<comment type="caution">
    <text evidence="2">The sequence shown here is derived from an EMBL/GenBank/DDBJ whole genome shotgun (WGS) entry which is preliminary data.</text>
</comment>
<sequence>MHLSHKATSLLGVVYLCVSVGGSVWFIVLIAPYMSNDLYWPDFALTGAHSYLLDVYRLHLLTAQAGSFDLFAESEAIAKDYNTPTTTREMQAAYARSVLYQQTSMRGAVVAIRDAPAYLSAELYTQYCWVDFDKRWEVAHTVRRQERCYANYSANAAVYIESVFRNVHWDEFVNAYGDQFALYIGDAVVATARGDVWLASVQGAKLSVDAEVAYWTTKGATAFTLQWSNMFQVGVFETIEVQNALGGHQQLSTTDVAFENIGTGWTTQVCNWGIFNDFYAASIANGSLVRSATNYIGDGSLEDISGPYPTTPASII</sequence>
<evidence type="ECO:0000256" key="1">
    <source>
        <dbReference type="SAM" id="Phobius"/>
    </source>
</evidence>
<keyword evidence="3" id="KW-1185">Reference proteome</keyword>
<keyword evidence="1" id="KW-1133">Transmembrane helix</keyword>
<keyword evidence="1" id="KW-0812">Transmembrane</keyword>
<gene>
    <name evidence="2" type="ORF">ACHHYP_13445</name>
</gene>
<accession>A0A1V9YF99</accession>
<keyword evidence="1" id="KW-0472">Membrane</keyword>
<dbReference type="AlphaFoldDB" id="A0A1V9YF99"/>
<name>A0A1V9YF99_ACHHY</name>
<evidence type="ECO:0000313" key="3">
    <source>
        <dbReference type="Proteomes" id="UP000243579"/>
    </source>
</evidence>
<dbReference type="EMBL" id="JNBR01001873">
    <property type="protein sequence ID" value="OQR84388.1"/>
    <property type="molecule type" value="Genomic_DNA"/>
</dbReference>
<organism evidence="2 3">
    <name type="scientific">Achlya hypogyna</name>
    <name type="common">Oomycete</name>
    <name type="synonym">Protoachlya hypogyna</name>
    <dbReference type="NCBI Taxonomy" id="1202772"/>
    <lineage>
        <taxon>Eukaryota</taxon>
        <taxon>Sar</taxon>
        <taxon>Stramenopiles</taxon>
        <taxon>Oomycota</taxon>
        <taxon>Saprolegniomycetes</taxon>
        <taxon>Saprolegniales</taxon>
        <taxon>Achlyaceae</taxon>
        <taxon>Achlya</taxon>
    </lineage>
</organism>